<dbReference type="PROSITE" id="PS51253">
    <property type="entry name" value="HTH_CENPB"/>
    <property type="match status" value="1"/>
</dbReference>
<dbReference type="PANTHER" id="PTHR19303">
    <property type="entry name" value="TRANSPOSON"/>
    <property type="match status" value="1"/>
</dbReference>
<dbReference type="InterPro" id="IPR006600">
    <property type="entry name" value="HTH_CenpB_DNA-bd_dom"/>
</dbReference>
<dbReference type="GO" id="GO:0003677">
    <property type="term" value="F:DNA binding"/>
    <property type="evidence" value="ECO:0007669"/>
    <property type="project" value="UniProtKB-KW"/>
</dbReference>
<proteinExistence type="predicted"/>
<reference evidence="3 4" key="1">
    <citation type="journal article" date="2019" name="Sci. Rep.">
        <title>Orb-weaving spider Araneus ventricosus genome elucidates the spidroin gene catalogue.</title>
        <authorList>
            <person name="Kono N."/>
            <person name="Nakamura H."/>
            <person name="Ohtoshi R."/>
            <person name="Moran D.A.P."/>
            <person name="Shinohara A."/>
            <person name="Yoshida Y."/>
            <person name="Fujiwara M."/>
            <person name="Mori M."/>
            <person name="Tomita M."/>
            <person name="Arakawa K."/>
        </authorList>
    </citation>
    <scope>NUCLEOTIDE SEQUENCE [LARGE SCALE GENOMIC DNA]</scope>
</reference>
<organism evidence="3 4">
    <name type="scientific">Araneus ventricosus</name>
    <name type="common">Orbweaver spider</name>
    <name type="synonym">Epeira ventricosa</name>
    <dbReference type="NCBI Taxonomy" id="182803"/>
    <lineage>
        <taxon>Eukaryota</taxon>
        <taxon>Metazoa</taxon>
        <taxon>Ecdysozoa</taxon>
        <taxon>Arthropoda</taxon>
        <taxon>Chelicerata</taxon>
        <taxon>Arachnida</taxon>
        <taxon>Araneae</taxon>
        <taxon>Araneomorphae</taxon>
        <taxon>Entelegynae</taxon>
        <taxon>Araneoidea</taxon>
        <taxon>Araneidae</taxon>
        <taxon>Araneus</taxon>
    </lineage>
</organism>
<accession>A0A4Y2FWP9</accession>
<evidence type="ECO:0000259" key="2">
    <source>
        <dbReference type="PROSITE" id="PS51253"/>
    </source>
</evidence>
<dbReference type="Gene3D" id="1.10.10.60">
    <property type="entry name" value="Homeodomain-like"/>
    <property type="match status" value="1"/>
</dbReference>
<sequence>MEKAQEISKKLNVECDASFSSGWLHKFKLRYDITGKTVSGETGDVDCETVDTWIQNQLPDLIKGYEQKDIFNADETGLFYNLLPSKTLAIKLDMCHENDKKLLRACVFLTPVNVNPIENAKSDHFFPPENWSNLSDVTAFEEFVQCDSELATCSLLTIDEMITNETTSSEEEDKLH</sequence>
<protein>
    <recommendedName>
        <fullName evidence="2">HTH CENPB-type domain-containing protein</fullName>
    </recommendedName>
</protein>
<evidence type="ECO:0000313" key="3">
    <source>
        <dbReference type="EMBL" id="GBM44094.1"/>
    </source>
</evidence>
<dbReference type="AlphaFoldDB" id="A0A4Y2FWP9"/>
<keyword evidence="4" id="KW-1185">Reference proteome</keyword>
<feature type="domain" description="HTH CENPB-type" evidence="2">
    <location>
        <begin position="1"/>
        <end position="37"/>
    </location>
</feature>
<name>A0A4Y2FWP9_ARAVE</name>
<dbReference type="GO" id="GO:0005634">
    <property type="term" value="C:nucleus"/>
    <property type="evidence" value="ECO:0007669"/>
    <property type="project" value="TreeGrafter"/>
</dbReference>
<evidence type="ECO:0000313" key="4">
    <source>
        <dbReference type="Proteomes" id="UP000499080"/>
    </source>
</evidence>
<dbReference type="EMBL" id="BGPR01001054">
    <property type="protein sequence ID" value="GBM44094.1"/>
    <property type="molecule type" value="Genomic_DNA"/>
</dbReference>
<comment type="caution">
    <text evidence="3">The sequence shown here is derived from an EMBL/GenBank/DDBJ whole genome shotgun (WGS) entry which is preliminary data.</text>
</comment>
<keyword evidence="1" id="KW-0238">DNA-binding</keyword>
<dbReference type="PANTHER" id="PTHR19303:SF73">
    <property type="entry name" value="PROTEIN PDC2"/>
    <property type="match status" value="1"/>
</dbReference>
<dbReference type="Proteomes" id="UP000499080">
    <property type="component" value="Unassembled WGS sequence"/>
</dbReference>
<gene>
    <name evidence="3" type="ORF">AVEN_75907_1</name>
</gene>
<dbReference type="InterPro" id="IPR050863">
    <property type="entry name" value="CenT-Element_Derived"/>
</dbReference>
<dbReference type="OrthoDB" id="6507055at2759"/>
<dbReference type="Pfam" id="PF03221">
    <property type="entry name" value="HTH_Tnp_Tc5"/>
    <property type="match status" value="1"/>
</dbReference>
<evidence type="ECO:0000256" key="1">
    <source>
        <dbReference type="ARBA" id="ARBA00023125"/>
    </source>
</evidence>